<protein>
    <submittedName>
        <fullName evidence="2">Uncharacterized protein</fullName>
    </submittedName>
</protein>
<proteinExistence type="predicted"/>
<dbReference type="SUPFAM" id="SSF54928">
    <property type="entry name" value="RNA-binding domain, RBD"/>
    <property type="match status" value="1"/>
</dbReference>
<keyword evidence="3" id="KW-1185">Reference proteome</keyword>
<organism evidence="2 3">
    <name type="scientific">Daucus carota subsp. sativus</name>
    <name type="common">Carrot</name>
    <dbReference type="NCBI Taxonomy" id="79200"/>
    <lineage>
        <taxon>Eukaryota</taxon>
        <taxon>Viridiplantae</taxon>
        <taxon>Streptophyta</taxon>
        <taxon>Embryophyta</taxon>
        <taxon>Tracheophyta</taxon>
        <taxon>Spermatophyta</taxon>
        <taxon>Magnoliopsida</taxon>
        <taxon>eudicotyledons</taxon>
        <taxon>Gunneridae</taxon>
        <taxon>Pentapetalae</taxon>
        <taxon>asterids</taxon>
        <taxon>campanulids</taxon>
        <taxon>Apiales</taxon>
        <taxon>Apiaceae</taxon>
        <taxon>Apioideae</taxon>
        <taxon>Scandiceae</taxon>
        <taxon>Daucinae</taxon>
        <taxon>Daucus</taxon>
        <taxon>Daucus sect. Daucus</taxon>
    </lineage>
</organism>
<feature type="region of interest" description="Disordered" evidence="1">
    <location>
        <begin position="317"/>
        <end position="360"/>
    </location>
</feature>
<reference evidence="2" key="2">
    <citation type="submission" date="2022-03" db="EMBL/GenBank/DDBJ databases">
        <title>Draft title - Genomic analysis of global carrot germplasm unveils the trajectory of domestication and the origin of high carotenoid orange carrot.</title>
        <authorList>
            <person name="Iorizzo M."/>
            <person name="Ellison S."/>
            <person name="Senalik D."/>
            <person name="Macko-Podgorni A."/>
            <person name="Grzebelus D."/>
            <person name="Bostan H."/>
            <person name="Rolling W."/>
            <person name="Curaba J."/>
            <person name="Simon P."/>
        </authorList>
    </citation>
    <scope>NUCLEOTIDE SEQUENCE</scope>
    <source>
        <tissue evidence="2">Leaf</tissue>
    </source>
</reference>
<evidence type="ECO:0000256" key="1">
    <source>
        <dbReference type="SAM" id="MobiDB-lite"/>
    </source>
</evidence>
<dbReference type="CDD" id="cd00590">
    <property type="entry name" value="RRM_SF"/>
    <property type="match status" value="1"/>
</dbReference>
<sequence length="597" mass="67862">MAESFQKGNYSLVPIALARIDYLKDAIEPGLLQEGLKGEEEALWAIHRFLFNEGWWARAENLKVKGASTNHKEDTVLINFLQANAELIHPNTRHLATSGDAEGIRMALNQIHYNSLTEKHHRSGPSERGSTKLSDLLDITRSFLKGFAQFVEPSVLNDALLGNDKAISLALGQIHFHSLEAGMDNNSNDNISQQGSFKDVLLKQHSHEKKQEDVKTTKAANNFNTRGPIGSTYGIRTKKAEHTVFFTGFQENSHPKDLWKFFKQTAKIKDIILPRKRDKYGKRYGFLIMENEEAVQIIVKKLNSASTEYGKLYLSRAKDKSTSSGPSKTARPGKHSPELKCTPSTRTHPVQGILSSPKGSNVVMQEALPQESSKLSHKEARTNAHPQVRDHVQIEEVPIYNQMREHTELTINPSEEMSNVIKSSIFIRTVKNETIDTVRMIAEGLGAHNAQIRGITGTTFIAFFANKVDYESLDMEFLQIGFVEVRQVNVEDLMPSRKAWVEVRGLPIMGWTESNFRDLIRDCGNVLLFSKIYDAEGFYQHPKFLIETSYLEEINIQRTISLLRKKWKVRILEVTVQEYERKFLYNLANIPKEVNLR</sequence>
<dbReference type="Proteomes" id="UP000077755">
    <property type="component" value="Chromosome 1"/>
</dbReference>
<reference evidence="2" key="1">
    <citation type="journal article" date="2016" name="Nat. Genet.">
        <title>A high-quality carrot genome assembly provides new insights into carotenoid accumulation and asterid genome evolution.</title>
        <authorList>
            <person name="Iorizzo M."/>
            <person name="Ellison S."/>
            <person name="Senalik D."/>
            <person name="Zeng P."/>
            <person name="Satapoomin P."/>
            <person name="Huang J."/>
            <person name="Bowman M."/>
            <person name="Iovene M."/>
            <person name="Sanseverino W."/>
            <person name="Cavagnaro P."/>
            <person name="Yildiz M."/>
            <person name="Macko-Podgorni A."/>
            <person name="Moranska E."/>
            <person name="Grzebelus E."/>
            <person name="Grzebelus D."/>
            <person name="Ashrafi H."/>
            <person name="Zheng Z."/>
            <person name="Cheng S."/>
            <person name="Spooner D."/>
            <person name="Van Deynze A."/>
            <person name="Simon P."/>
        </authorList>
    </citation>
    <scope>NUCLEOTIDE SEQUENCE</scope>
    <source>
        <tissue evidence="2">Leaf</tissue>
    </source>
</reference>
<dbReference type="InterPro" id="IPR012677">
    <property type="entry name" value="Nucleotide-bd_a/b_plait_sf"/>
</dbReference>
<dbReference type="GO" id="GO:0003723">
    <property type="term" value="F:RNA binding"/>
    <property type="evidence" value="ECO:0007669"/>
    <property type="project" value="UniProtKB-UniRule"/>
</dbReference>
<name>A0A166H3E7_DAUCS</name>
<dbReference type="AlphaFoldDB" id="A0A166H3E7"/>
<dbReference type="PROSITE" id="PS50102">
    <property type="entry name" value="RRM"/>
    <property type="match status" value="1"/>
</dbReference>
<dbReference type="Pfam" id="PF00076">
    <property type="entry name" value="RRM_1"/>
    <property type="match status" value="1"/>
</dbReference>
<dbReference type="InterPro" id="IPR000504">
    <property type="entry name" value="RRM_dom"/>
</dbReference>
<dbReference type="Gramene" id="KZN09672">
    <property type="protein sequence ID" value="KZN09672"/>
    <property type="gene ID" value="DCAR_002328"/>
</dbReference>
<dbReference type="SMART" id="SM00360">
    <property type="entry name" value="RRM"/>
    <property type="match status" value="1"/>
</dbReference>
<dbReference type="Gene3D" id="3.30.70.330">
    <property type="match status" value="1"/>
</dbReference>
<feature type="compositionally biased region" description="Polar residues" evidence="1">
    <location>
        <begin position="342"/>
        <end position="360"/>
    </location>
</feature>
<dbReference type="EMBL" id="CP093343">
    <property type="protein sequence ID" value="WOG83240.1"/>
    <property type="molecule type" value="Genomic_DNA"/>
</dbReference>
<evidence type="ECO:0000313" key="3">
    <source>
        <dbReference type="Proteomes" id="UP000077755"/>
    </source>
</evidence>
<gene>
    <name evidence="2" type="ORF">DCAR_0102415</name>
</gene>
<dbReference type="InterPro" id="IPR035979">
    <property type="entry name" value="RBD_domain_sf"/>
</dbReference>
<evidence type="ECO:0000313" key="2">
    <source>
        <dbReference type="EMBL" id="WOG83240.1"/>
    </source>
</evidence>
<accession>A0A166H3E7</accession>